<reference evidence="8 9" key="1">
    <citation type="submission" date="2021-02" db="EMBL/GenBank/DDBJ databases">
        <title>Leishmania (Mundinia) enrietti genome sequencing and assembly.</title>
        <authorList>
            <person name="Almutairi H."/>
            <person name="Gatherer D."/>
        </authorList>
    </citation>
    <scope>NUCLEOTIDE SEQUENCE [LARGE SCALE GENOMIC DNA]</scope>
    <source>
        <strain evidence="8">CUR178</strain>
    </source>
</reference>
<proteinExistence type="inferred from homology"/>
<gene>
    <name evidence="8" type="ORF">CUR178_02941</name>
</gene>
<feature type="transmembrane region" description="Helical" evidence="7">
    <location>
        <begin position="347"/>
        <end position="377"/>
    </location>
</feature>
<evidence type="ECO:0000256" key="6">
    <source>
        <dbReference type="ARBA" id="ARBA00023136"/>
    </source>
</evidence>
<feature type="transmembrane region" description="Helical" evidence="7">
    <location>
        <begin position="603"/>
        <end position="636"/>
    </location>
</feature>
<keyword evidence="9" id="KW-1185">Reference proteome</keyword>
<name>A0A836GW71_LEIEN</name>
<feature type="transmembrane region" description="Helical" evidence="7">
    <location>
        <begin position="383"/>
        <end position="407"/>
    </location>
</feature>
<evidence type="ECO:0000256" key="5">
    <source>
        <dbReference type="ARBA" id="ARBA00022989"/>
    </source>
</evidence>
<comment type="subcellular location">
    <subcellularLocation>
        <location evidence="1">Membrane</location>
        <topology evidence="1">Multi-pass membrane protein</topology>
    </subcellularLocation>
</comment>
<comment type="caution">
    <text evidence="8">The sequence shown here is derived from an EMBL/GenBank/DDBJ whole genome shotgun (WGS) entry which is preliminary data.</text>
</comment>
<feature type="transmembrane region" description="Helical" evidence="7">
    <location>
        <begin position="576"/>
        <end position="597"/>
    </location>
</feature>
<dbReference type="PANTHER" id="PTHR10766:SF178">
    <property type="entry name" value="TRANSMEMBRANE 9 SUPERFAMILY MEMBER"/>
    <property type="match status" value="1"/>
</dbReference>
<dbReference type="EMBL" id="JAFHKP010000030">
    <property type="protein sequence ID" value="KAG5473025.1"/>
    <property type="molecule type" value="Genomic_DNA"/>
</dbReference>
<dbReference type="GeneID" id="94170191"/>
<evidence type="ECO:0000256" key="4">
    <source>
        <dbReference type="ARBA" id="ARBA00022729"/>
    </source>
</evidence>
<evidence type="ECO:0000256" key="7">
    <source>
        <dbReference type="RuleBase" id="RU363079"/>
    </source>
</evidence>
<evidence type="ECO:0000313" key="8">
    <source>
        <dbReference type="EMBL" id="KAG5473025.1"/>
    </source>
</evidence>
<evidence type="ECO:0000313" key="9">
    <source>
        <dbReference type="Proteomes" id="UP000674179"/>
    </source>
</evidence>
<dbReference type="InterPro" id="IPR004240">
    <property type="entry name" value="EMP70"/>
</dbReference>
<evidence type="ECO:0000256" key="2">
    <source>
        <dbReference type="ARBA" id="ARBA00005227"/>
    </source>
</evidence>
<dbReference type="AlphaFoldDB" id="A0A836GW71"/>
<dbReference type="PANTHER" id="PTHR10766">
    <property type="entry name" value="TRANSMEMBRANE 9 SUPERFAMILY PROTEIN"/>
    <property type="match status" value="1"/>
</dbReference>
<evidence type="ECO:0000256" key="1">
    <source>
        <dbReference type="ARBA" id="ARBA00004141"/>
    </source>
</evidence>
<feature type="transmembrane region" description="Helical" evidence="7">
    <location>
        <begin position="419"/>
        <end position="442"/>
    </location>
</feature>
<keyword evidence="6 7" id="KW-0472">Membrane</keyword>
<feature type="transmembrane region" description="Helical" evidence="7">
    <location>
        <begin position="540"/>
        <end position="564"/>
    </location>
</feature>
<dbReference type="OrthoDB" id="1666796at2759"/>
<dbReference type="KEGG" id="lenr:94170191"/>
<organism evidence="8 9">
    <name type="scientific">Leishmania enriettii</name>
    <dbReference type="NCBI Taxonomy" id="5663"/>
    <lineage>
        <taxon>Eukaryota</taxon>
        <taxon>Discoba</taxon>
        <taxon>Euglenozoa</taxon>
        <taxon>Kinetoplastea</taxon>
        <taxon>Metakinetoplastina</taxon>
        <taxon>Trypanosomatida</taxon>
        <taxon>Trypanosomatidae</taxon>
        <taxon>Leishmaniinae</taxon>
        <taxon>Leishmania</taxon>
    </lineage>
</organism>
<keyword evidence="3 7" id="KW-0812">Transmembrane</keyword>
<keyword evidence="4" id="KW-0732">Signal</keyword>
<dbReference type="Proteomes" id="UP000674179">
    <property type="component" value="Chromosome 30"/>
</dbReference>
<dbReference type="GO" id="GO:0016020">
    <property type="term" value="C:membrane"/>
    <property type="evidence" value="ECO:0007669"/>
    <property type="project" value="UniProtKB-SubCell"/>
</dbReference>
<comment type="similarity">
    <text evidence="2 7">Belongs to the nonaspanin (TM9SF) (TC 9.A.2) family.</text>
</comment>
<dbReference type="GO" id="GO:0072657">
    <property type="term" value="P:protein localization to membrane"/>
    <property type="evidence" value="ECO:0007669"/>
    <property type="project" value="TreeGrafter"/>
</dbReference>
<keyword evidence="5 7" id="KW-1133">Transmembrane helix</keyword>
<feature type="transmembrane region" description="Helical" evidence="7">
    <location>
        <begin position="499"/>
        <end position="520"/>
    </location>
</feature>
<dbReference type="RefSeq" id="XP_067690784.1">
    <property type="nucleotide sequence ID" value="XM_067834681.1"/>
</dbReference>
<feature type="transmembrane region" description="Helical" evidence="7">
    <location>
        <begin position="287"/>
        <end position="309"/>
    </location>
</feature>
<feature type="transmembrane region" description="Helical" evidence="7">
    <location>
        <begin position="454"/>
        <end position="478"/>
    </location>
</feature>
<protein>
    <recommendedName>
        <fullName evidence="7">Transmembrane 9 superfamily member</fullName>
    </recommendedName>
</protein>
<dbReference type="Pfam" id="PF02990">
    <property type="entry name" value="EMP70"/>
    <property type="match status" value="1"/>
</dbReference>
<sequence length="646" mass="72136">MSITMRRHQAPTSWPSAAAMSRAALCIVAVALCWAPSIACGFSVLFKRDLGLAYTQGEVIHVLASSVTSRSKIVPLRWRDVFPCAALLSESTQPPSHRSIGQVLMGDALEDSGIHLKVLRNRDCVLICSSTLSPEERERYEKRILGRYRAQLVLDGLPALETLPANSSRRRILTGFPIGNVSSDVRAGFVEVYNHVHFVVSYYPITSEEVPTVHIVQFEVQPRSVRHSGELGEDNACTFPTAPEPQITSMESIRFSYSVQWAKSTTPWKTRWDNYFDHDPREEKVHWYSILNVFSLVLLQSVLLWYILLRSVRRDISSYNEEDLLGDREDSGWRLVHGDVFRPPRGAVLLSVLVGNGMQVLCMVFASLALAVAGMVAEGSRGVLTTVLVMLFMLFSSVNGLVTASLIKFFRRRSWQAISLASVALPGLLFAVYLALNFIHLGTHAASTLPFTSLLYLLTLWLFVSVPLCFGGAVAGFSTSFSIPVRVNTIPRTIPPQPWYLTGVFSCMALGIVPLAASYVELQSIFSSVWLGVVYHMFSFLLAAFVLVLVIVAQISVISTYCQLRRLNYHWWWRSFLVSASYGAWLMLYCIFYYWFISIVKGFLGMVLFFGYMGLVCVSVSLMFGAVGFLASLAFVRIMFSSVKAD</sequence>
<accession>A0A836GW71</accession>
<evidence type="ECO:0000256" key="3">
    <source>
        <dbReference type="ARBA" id="ARBA00022692"/>
    </source>
</evidence>